<sequence>MKSRRSKIWIAVAVLVILAAIGGALYLRKHAAPEPARLLPDGDAILYANLKPVRVFSNFGKEPQKGRDPDYQDFVNQTGFEFERDLDEAAVSEHGALVGAMGPDTVPPATRFSWIFVGRFNSEKLTGWLKARANDADQYRGASVYSIPLQGRTVRVAILSVDTVAASNVDGSQDIHGIIDRYRASALPVGGPSLVRSFYKNVPIGSVLWTILRTNTAGEHSSPFLPGDASLFVPANTTIVLSARALTSVHVQADLFTPSENDAKKFKQKTDVFLALFKGVETNVGVNGNDKDVKDAFDNIKVEQTGATATISAVIPFDFFKKLLADTPEQVAQQPAPEPVAPPAPAPKKPVHKKSK</sequence>
<evidence type="ECO:0000313" key="2">
    <source>
        <dbReference type="EMBL" id="ABF43686.1"/>
    </source>
</evidence>
<name>Q1IHG4_KORVE</name>
<dbReference type="EnsemblBacteria" id="ABF43686">
    <property type="protein sequence ID" value="ABF43686"/>
    <property type="gene ID" value="Acid345_4686"/>
</dbReference>
<organism evidence="2 3">
    <name type="scientific">Koribacter versatilis (strain Ellin345)</name>
    <dbReference type="NCBI Taxonomy" id="204669"/>
    <lineage>
        <taxon>Bacteria</taxon>
        <taxon>Pseudomonadati</taxon>
        <taxon>Acidobacteriota</taxon>
        <taxon>Terriglobia</taxon>
        <taxon>Terriglobales</taxon>
        <taxon>Candidatus Korobacteraceae</taxon>
        <taxon>Candidatus Korobacter</taxon>
    </lineage>
</organism>
<dbReference type="EMBL" id="CP000360">
    <property type="protein sequence ID" value="ABF43686.1"/>
    <property type="molecule type" value="Genomic_DNA"/>
</dbReference>
<dbReference type="OrthoDB" id="115250at2"/>
<keyword evidence="3" id="KW-1185">Reference proteome</keyword>
<evidence type="ECO:0000256" key="1">
    <source>
        <dbReference type="SAM" id="MobiDB-lite"/>
    </source>
</evidence>
<dbReference type="eggNOG" id="ENOG502ZAWH">
    <property type="taxonomic scope" value="Bacteria"/>
</dbReference>
<reference evidence="2 3" key="1">
    <citation type="journal article" date="2009" name="Appl. Environ. Microbiol.">
        <title>Three genomes from the phylum Acidobacteria provide insight into the lifestyles of these microorganisms in soils.</title>
        <authorList>
            <person name="Ward N.L."/>
            <person name="Challacombe J.F."/>
            <person name="Janssen P.H."/>
            <person name="Henrissat B."/>
            <person name="Coutinho P.M."/>
            <person name="Wu M."/>
            <person name="Xie G."/>
            <person name="Haft D.H."/>
            <person name="Sait M."/>
            <person name="Badger J."/>
            <person name="Barabote R.D."/>
            <person name="Bradley B."/>
            <person name="Brettin T.S."/>
            <person name="Brinkac L.M."/>
            <person name="Bruce D."/>
            <person name="Creasy T."/>
            <person name="Daugherty S.C."/>
            <person name="Davidsen T.M."/>
            <person name="DeBoy R.T."/>
            <person name="Detter J.C."/>
            <person name="Dodson R.J."/>
            <person name="Durkin A.S."/>
            <person name="Ganapathy A."/>
            <person name="Gwinn-Giglio M."/>
            <person name="Han C.S."/>
            <person name="Khouri H."/>
            <person name="Kiss H."/>
            <person name="Kothari S.P."/>
            <person name="Madupu R."/>
            <person name="Nelson K.E."/>
            <person name="Nelson W.C."/>
            <person name="Paulsen I."/>
            <person name="Penn K."/>
            <person name="Ren Q."/>
            <person name="Rosovitz M.J."/>
            <person name="Selengut J.D."/>
            <person name="Shrivastava S."/>
            <person name="Sullivan S.A."/>
            <person name="Tapia R."/>
            <person name="Thompson L.S."/>
            <person name="Watkins K.L."/>
            <person name="Yang Q."/>
            <person name="Yu C."/>
            <person name="Zafar N."/>
            <person name="Zhou L."/>
            <person name="Kuske C.R."/>
        </authorList>
    </citation>
    <scope>NUCLEOTIDE SEQUENCE [LARGE SCALE GENOMIC DNA]</scope>
    <source>
        <strain evidence="2 3">Ellin345</strain>
    </source>
</reference>
<dbReference type="KEGG" id="aba:Acid345_4686"/>
<proteinExistence type="predicted"/>
<dbReference type="AlphaFoldDB" id="Q1IHG4"/>
<accession>Q1IHG4</accession>
<protein>
    <submittedName>
        <fullName evidence="2">Uncharacterized protein</fullName>
    </submittedName>
</protein>
<feature type="region of interest" description="Disordered" evidence="1">
    <location>
        <begin position="328"/>
        <end position="356"/>
    </location>
</feature>
<evidence type="ECO:0000313" key="3">
    <source>
        <dbReference type="Proteomes" id="UP000002432"/>
    </source>
</evidence>
<feature type="compositionally biased region" description="Pro residues" evidence="1">
    <location>
        <begin position="336"/>
        <end position="348"/>
    </location>
</feature>
<dbReference type="Proteomes" id="UP000002432">
    <property type="component" value="Chromosome"/>
</dbReference>
<dbReference type="HOGENOM" id="CLU_882136_0_0_0"/>
<dbReference type="RefSeq" id="WP_011525482.1">
    <property type="nucleotide sequence ID" value="NC_008009.1"/>
</dbReference>
<gene>
    <name evidence="2" type="ordered locus">Acid345_4686</name>
</gene>